<evidence type="ECO:0008006" key="7">
    <source>
        <dbReference type="Google" id="ProtNLM"/>
    </source>
</evidence>
<dbReference type="PANTHER" id="PTHR21666:SF270">
    <property type="entry name" value="MUREIN HYDROLASE ACTIVATOR ENVC"/>
    <property type="match status" value="1"/>
</dbReference>
<dbReference type="InterPro" id="IPR050570">
    <property type="entry name" value="Cell_wall_metabolism_enzyme"/>
</dbReference>
<proteinExistence type="predicted"/>
<protein>
    <recommendedName>
        <fullName evidence="7">Peptidase M23 domain-containing protein</fullName>
    </recommendedName>
</protein>
<keyword evidence="1 2" id="KW-0732">Signal</keyword>
<dbReference type="Gene3D" id="2.70.70.10">
    <property type="entry name" value="Glucose Permease (Domain IIA)"/>
    <property type="match status" value="1"/>
</dbReference>
<evidence type="ECO:0000313" key="6">
    <source>
        <dbReference type="Proteomes" id="UP000245449"/>
    </source>
</evidence>
<feature type="domain" description="Secretion system C-terminal sorting" evidence="4">
    <location>
        <begin position="396"/>
        <end position="470"/>
    </location>
</feature>
<reference evidence="5 6" key="1">
    <citation type="submission" date="2018-04" db="EMBL/GenBank/DDBJ databases">
        <title>Flavobacterium sp. nov., isolated from glacier ice.</title>
        <authorList>
            <person name="Liu Q."/>
            <person name="Xin Y.-H."/>
        </authorList>
    </citation>
    <scope>NUCLEOTIDE SEQUENCE [LARGE SCALE GENOMIC DNA]</scope>
    <source>
        <strain evidence="5 6">RB1R5</strain>
    </source>
</reference>
<dbReference type="NCBIfam" id="TIGR04183">
    <property type="entry name" value="Por_Secre_tail"/>
    <property type="match status" value="1"/>
</dbReference>
<dbReference type="InterPro" id="IPR026444">
    <property type="entry name" value="Secre_tail"/>
</dbReference>
<comment type="caution">
    <text evidence="5">The sequence shown here is derived from an EMBL/GenBank/DDBJ whole genome shotgun (WGS) entry which is preliminary data.</text>
</comment>
<feature type="signal peptide" evidence="2">
    <location>
        <begin position="1"/>
        <end position="22"/>
    </location>
</feature>
<dbReference type="CDD" id="cd12797">
    <property type="entry name" value="M23_peptidase"/>
    <property type="match status" value="1"/>
</dbReference>
<evidence type="ECO:0000256" key="1">
    <source>
        <dbReference type="ARBA" id="ARBA00022729"/>
    </source>
</evidence>
<evidence type="ECO:0000259" key="3">
    <source>
        <dbReference type="Pfam" id="PF01551"/>
    </source>
</evidence>
<accession>A0A2U1JG55</accession>
<keyword evidence="6" id="KW-1185">Reference proteome</keyword>
<dbReference type="PANTHER" id="PTHR21666">
    <property type="entry name" value="PEPTIDASE-RELATED"/>
    <property type="match status" value="1"/>
</dbReference>
<feature type="chain" id="PRO_5015544435" description="Peptidase M23 domain-containing protein" evidence="2">
    <location>
        <begin position="23"/>
        <end position="473"/>
    </location>
</feature>
<sequence>MKLTFTLPLLFLLCSYSNSSFGQNFIKEENIEYSFTKNDAKNPCISMEEYSILDKECSVNRKRLGLDRNIQKGALNTSLIWPLRSAAGFTDKEYHFIGAYVDQNKTASTFSDYNCETNTYDGHQGTDIAIWPYGFYKMDNSQVEVIAAAPGTIIQKADGNFDRNCAKNSLTANSIIIQHADGSQALYWHMKKNSVTSKIVGQTVVAGEYLGVVGSSGSASGPHLHFEIRAGNTSDTYKDPFSGTCNLLNANSWWTSQKPHSEPVVMKVSVNTTDVVMPGCPTTETPNESNSYTIPFQGAGLPAGYAKFYIFLREIPAGSTIDLKILNPDGSVFNSWTYSVSTLNKISYWGFSKKLPTNAGTYTFQSSYNSVISSRKFDIVNPLGIPKLMDAELFQIFPNPISNSFNIAGENIENGNYNFTLTNIAGQIIKSENSKIENNTFQKSFSVSELSNGVYFMTIDGEKTRTIKKLLKQ</sequence>
<dbReference type="Proteomes" id="UP000245449">
    <property type="component" value="Unassembled WGS sequence"/>
</dbReference>
<feature type="domain" description="M23ase beta-sheet core" evidence="3">
    <location>
        <begin position="142"/>
        <end position="232"/>
    </location>
</feature>
<evidence type="ECO:0000313" key="5">
    <source>
        <dbReference type="EMBL" id="PWA04120.1"/>
    </source>
</evidence>
<dbReference type="InterPro" id="IPR011055">
    <property type="entry name" value="Dup_hybrid_motif"/>
</dbReference>
<dbReference type="AlphaFoldDB" id="A0A2U1JG55"/>
<dbReference type="EMBL" id="QCZI01000019">
    <property type="protein sequence ID" value="PWA04120.1"/>
    <property type="molecule type" value="Genomic_DNA"/>
</dbReference>
<dbReference type="RefSeq" id="WP_116725727.1">
    <property type="nucleotide sequence ID" value="NZ_QCZI01000019.1"/>
</dbReference>
<evidence type="ECO:0000256" key="2">
    <source>
        <dbReference type="SAM" id="SignalP"/>
    </source>
</evidence>
<dbReference type="Pfam" id="PF18962">
    <property type="entry name" value="Por_Secre_tail"/>
    <property type="match status" value="1"/>
</dbReference>
<dbReference type="Pfam" id="PF01551">
    <property type="entry name" value="Peptidase_M23"/>
    <property type="match status" value="1"/>
</dbReference>
<dbReference type="SUPFAM" id="SSF51261">
    <property type="entry name" value="Duplicated hybrid motif"/>
    <property type="match status" value="1"/>
</dbReference>
<dbReference type="OrthoDB" id="9809488at2"/>
<dbReference type="GO" id="GO:0004222">
    <property type="term" value="F:metalloendopeptidase activity"/>
    <property type="evidence" value="ECO:0007669"/>
    <property type="project" value="TreeGrafter"/>
</dbReference>
<evidence type="ECO:0000259" key="4">
    <source>
        <dbReference type="Pfam" id="PF18962"/>
    </source>
</evidence>
<dbReference type="InterPro" id="IPR016047">
    <property type="entry name" value="M23ase_b-sheet_dom"/>
</dbReference>
<name>A0A2U1JG55_9FLAO</name>
<organism evidence="5 6">
    <name type="scientific">Flavobacterium psychrotolerans</name>
    <dbReference type="NCBI Taxonomy" id="2169410"/>
    <lineage>
        <taxon>Bacteria</taxon>
        <taxon>Pseudomonadati</taxon>
        <taxon>Bacteroidota</taxon>
        <taxon>Flavobacteriia</taxon>
        <taxon>Flavobacteriales</taxon>
        <taxon>Flavobacteriaceae</taxon>
        <taxon>Flavobacterium</taxon>
    </lineage>
</organism>
<gene>
    <name evidence="5" type="ORF">DB895_12610</name>
</gene>